<dbReference type="InterPro" id="IPR003870">
    <property type="entry name" value="DUF222"/>
</dbReference>
<feature type="compositionally biased region" description="Basic and acidic residues" evidence="1">
    <location>
        <begin position="283"/>
        <end position="303"/>
    </location>
</feature>
<dbReference type="EMBL" id="JANLCJ010000002">
    <property type="protein sequence ID" value="MCS5733451.1"/>
    <property type="molecule type" value="Genomic_DNA"/>
</dbReference>
<name>A0ABT2H0K6_9MICO</name>
<organism evidence="3 4">
    <name type="scientific">Herbiconiux daphne</name>
    <dbReference type="NCBI Taxonomy" id="2970914"/>
    <lineage>
        <taxon>Bacteria</taxon>
        <taxon>Bacillati</taxon>
        <taxon>Actinomycetota</taxon>
        <taxon>Actinomycetes</taxon>
        <taxon>Micrococcales</taxon>
        <taxon>Microbacteriaceae</taxon>
        <taxon>Herbiconiux</taxon>
    </lineage>
</organism>
<dbReference type="Proteomes" id="UP001165586">
    <property type="component" value="Unassembled WGS sequence"/>
</dbReference>
<keyword evidence="4" id="KW-1185">Reference proteome</keyword>
<protein>
    <submittedName>
        <fullName evidence="3">HNH endonuclease</fullName>
    </submittedName>
</protein>
<reference evidence="3" key="1">
    <citation type="submission" date="2022-08" db="EMBL/GenBank/DDBJ databases">
        <authorList>
            <person name="Deng Y."/>
            <person name="Han X.-F."/>
            <person name="Zhang Y.-Q."/>
        </authorList>
    </citation>
    <scope>NUCLEOTIDE SEQUENCE</scope>
    <source>
        <strain evidence="3">CPCC 203386</strain>
    </source>
</reference>
<keyword evidence="3" id="KW-0255">Endonuclease</keyword>
<evidence type="ECO:0000313" key="4">
    <source>
        <dbReference type="Proteomes" id="UP001165586"/>
    </source>
</evidence>
<evidence type="ECO:0000313" key="3">
    <source>
        <dbReference type="EMBL" id="MCS5733451.1"/>
    </source>
</evidence>
<proteinExistence type="predicted"/>
<feature type="domain" description="HNH nuclease" evidence="2">
    <location>
        <begin position="166"/>
        <end position="222"/>
    </location>
</feature>
<dbReference type="RefSeq" id="WP_259538666.1">
    <property type="nucleotide sequence ID" value="NZ_JANLCJ010000002.1"/>
</dbReference>
<dbReference type="CDD" id="cd00085">
    <property type="entry name" value="HNHc"/>
    <property type="match status" value="1"/>
</dbReference>
<sequence length="303" mass="33013">MEPRAEAQHEARSLTLARSSDGMYRGRIALAPDAAAVWINTLQALITPRAAPRFVSEDDYVEQTITADTRTGPQKMADAATEVFSRVAASPDTPRLAGATTTVNVHVTLTDIERGSGPGWVDGLDEPVPMSVVARLRCTSPTVTTVFGDRGEVLHHGKARRLFTGAQNRALAARDGGCIWPGCDRPPSWCETHHVDEWMSHSHPPGRTDIDNGVLLCRFHHSHLHKSSWRLVMSEGVPHVVPPRWIDVSQTPIRVARRRTLPAARSGPPTAGARPLSHGFDPPPRHASPDHDDIRNTDARGSG</sequence>
<keyword evidence="3" id="KW-0540">Nuclease</keyword>
<feature type="region of interest" description="Disordered" evidence="1">
    <location>
        <begin position="258"/>
        <end position="303"/>
    </location>
</feature>
<evidence type="ECO:0000259" key="2">
    <source>
        <dbReference type="SMART" id="SM00507"/>
    </source>
</evidence>
<dbReference type="GO" id="GO:0004519">
    <property type="term" value="F:endonuclease activity"/>
    <property type="evidence" value="ECO:0007669"/>
    <property type="project" value="UniProtKB-KW"/>
</dbReference>
<accession>A0ABT2H0K6</accession>
<gene>
    <name evidence="3" type="ORF">N1032_06835</name>
</gene>
<evidence type="ECO:0000256" key="1">
    <source>
        <dbReference type="SAM" id="MobiDB-lite"/>
    </source>
</evidence>
<dbReference type="SMART" id="SM00507">
    <property type="entry name" value="HNHc"/>
    <property type="match status" value="1"/>
</dbReference>
<keyword evidence="3" id="KW-0378">Hydrolase</keyword>
<dbReference type="Pfam" id="PF02720">
    <property type="entry name" value="DUF222"/>
    <property type="match status" value="1"/>
</dbReference>
<dbReference type="InterPro" id="IPR003615">
    <property type="entry name" value="HNH_nuc"/>
</dbReference>
<comment type="caution">
    <text evidence="3">The sequence shown here is derived from an EMBL/GenBank/DDBJ whole genome shotgun (WGS) entry which is preliminary data.</text>
</comment>